<dbReference type="KEGG" id="hni:W911_05980"/>
<keyword evidence="1" id="KW-1133">Transmembrane helix</keyword>
<dbReference type="Proteomes" id="UP000018542">
    <property type="component" value="Chromosome"/>
</dbReference>
<reference evidence="2 3" key="1">
    <citation type="journal article" date="2014" name="Genome Announc.">
        <title>Complete Genome Sequence of Hyphomicrobium nitrativorans Strain NL23, a Denitrifying Bacterium Isolated from Biofilm of a Methanol-Fed Denitrification System Treating Seawater at the Montreal Biodome.</title>
        <authorList>
            <person name="Martineau C."/>
            <person name="Villeneuve C."/>
            <person name="Mauffrey F."/>
            <person name="Villemur R."/>
        </authorList>
    </citation>
    <scope>NUCLEOTIDE SEQUENCE [LARGE SCALE GENOMIC DNA]</scope>
    <source>
        <strain evidence="2">NL23</strain>
    </source>
</reference>
<protein>
    <submittedName>
        <fullName evidence="2">Uncharacterized protein</fullName>
    </submittedName>
</protein>
<dbReference type="AlphaFoldDB" id="V5SIV1"/>
<keyword evidence="1" id="KW-0472">Membrane</keyword>
<name>V5SIV1_9HYPH</name>
<feature type="transmembrane region" description="Helical" evidence="1">
    <location>
        <begin position="19"/>
        <end position="42"/>
    </location>
</feature>
<evidence type="ECO:0000256" key="1">
    <source>
        <dbReference type="SAM" id="Phobius"/>
    </source>
</evidence>
<keyword evidence="3" id="KW-1185">Reference proteome</keyword>
<organism evidence="2 3">
    <name type="scientific">Hyphomicrobium nitrativorans NL23</name>
    <dbReference type="NCBI Taxonomy" id="1029756"/>
    <lineage>
        <taxon>Bacteria</taxon>
        <taxon>Pseudomonadati</taxon>
        <taxon>Pseudomonadota</taxon>
        <taxon>Alphaproteobacteria</taxon>
        <taxon>Hyphomicrobiales</taxon>
        <taxon>Hyphomicrobiaceae</taxon>
        <taxon>Hyphomicrobium</taxon>
    </lineage>
</organism>
<dbReference type="HOGENOM" id="CLU_3169016_0_0_5"/>
<sequence length="47" mass="5000">MEILNDTISHFSNLSMDQINALIALLGLTVAALAVYLATVAIKAVKK</sequence>
<gene>
    <name evidence="2" type="ORF">W911_05980</name>
</gene>
<accession>V5SIV1</accession>
<evidence type="ECO:0000313" key="3">
    <source>
        <dbReference type="Proteomes" id="UP000018542"/>
    </source>
</evidence>
<evidence type="ECO:0000313" key="2">
    <source>
        <dbReference type="EMBL" id="AHB50010.1"/>
    </source>
</evidence>
<proteinExistence type="predicted"/>
<dbReference type="PATRIC" id="fig|1029756.8.peg.1252"/>
<dbReference type="RefSeq" id="WP_023786593.1">
    <property type="nucleotide sequence ID" value="NC_022997.1"/>
</dbReference>
<dbReference type="EMBL" id="CP006912">
    <property type="protein sequence ID" value="AHB50010.1"/>
    <property type="molecule type" value="Genomic_DNA"/>
</dbReference>
<keyword evidence="1" id="KW-0812">Transmembrane</keyword>
<dbReference type="STRING" id="1029756.W911_05980"/>